<evidence type="ECO:0000256" key="1">
    <source>
        <dbReference type="SAM" id="SignalP"/>
    </source>
</evidence>
<dbReference type="Gene3D" id="2.60.40.2850">
    <property type="match status" value="1"/>
</dbReference>
<keyword evidence="1" id="KW-0732">Signal</keyword>
<dbReference type="EMBL" id="QSND01000007">
    <property type="protein sequence ID" value="KAA6446897.1"/>
    <property type="molecule type" value="Genomic_DNA"/>
</dbReference>
<accession>A0A5M8RE61</accession>
<name>A0A5M8RE61_9BACI</name>
<evidence type="ECO:0000313" key="3">
    <source>
        <dbReference type="Proteomes" id="UP000324326"/>
    </source>
</evidence>
<sequence length="119" mass="13177">MKNKVLASLVLGISLLGSSAVFASSADESTHGEVNLDETRDLIKLAKLTKSYVGGGTWYHGFDKGWVKSNYNHTKKTHRSSAMAGSRYFTSEWKAKDEGYTYASVAEVLFGNRAFWDTK</sequence>
<feature type="chain" id="PRO_5039657508" evidence="1">
    <location>
        <begin position="24"/>
        <end position="119"/>
    </location>
</feature>
<feature type="signal peptide" evidence="1">
    <location>
        <begin position="1"/>
        <end position="23"/>
    </location>
</feature>
<proteinExistence type="predicted"/>
<dbReference type="Proteomes" id="UP000324326">
    <property type="component" value="Unassembled WGS sequence"/>
</dbReference>
<gene>
    <name evidence="2" type="ORF">DX927_22860</name>
</gene>
<comment type="caution">
    <text evidence="2">The sequence shown here is derived from an EMBL/GenBank/DDBJ whole genome shotgun (WGS) entry which is preliminary data.</text>
</comment>
<organism evidence="2 3">
    <name type="scientific">Bacillus swezeyi</name>
    <dbReference type="NCBI Taxonomy" id="1925020"/>
    <lineage>
        <taxon>Bacteria</taxon>
        <taxon>Bacillati</taxon>
        <taxon>Bacillota</taxon>
        <taxon>Bacilli</taxon>
        <taxon>Bacillales</taxon>
        <taxon>Bacillaceae</taxon>
        <taxon>Bacillus</taxon>
    </lineage>
</organism>
<reference evidence="2 3" key="1">
    <citation type="submission" date="2018-08" db="EMBL/GenBank/DDBJ databases">
        <title>Bacillus phenotypic plasticity.</title>
        <authorList>
            <person name="Hurtado E."/>
        </authorList>
    </citation>
    <scope>NUCLEOTIDE SEQUENCE [LARGE SCALE GENOMIC DNA]</scope>
    <source>
        <strain evidence="2 3">427</strain>
    </source>
</reference>
<evidence type="ECO:0000313" key="2">
    <source>
        <dbReference type="EMBL" id="KAA6446897.1"/>
    </source>
</evidence>
<protein>
    <submittedName>
        <fullName evidence="2">Lactococcin 972 family bacteriocin</fullName>
    </submittedName>
</protein>
<dbReference type="NCBIfam" id="TIGR01653">
    <property type="entry name" value="lactococcin_972"/>
    <property type="match status" value="1"/>
</dbReference>
<dbReference type="Pfam" id="PF09683">
    <property type="entry name" value="Lactococcin_972"/>
    <property type="match status" value="1"/>
</dbReference>
<dbReference type="AlphaFoldDB" id="A0A5M8RE61"/>
<dbReference type="RefSeq" id="WP_150149931.1">
    <property type="nucleotide sequence ID" value="NZ_QSND01000007.1"/>
</dbReference>
<dbReference type="InterPro" id="IPR006540">
    <property type="entry name" value="Lactococcin_972"/>
</dbReference>